<protein>
    <submittedName>
        <fullName evidence="2">Uncharacterized protein</fullName>
    </submittedName>
</protein>
<organism evidence="2 3">
    <name type="scientific">Gossypium anomalum</name>
    <dbReference type="NCBI Taxonomy" id="47600"/>
    <lineage>
        <taxon>Eukaryota</taxon>
        <taxon>Viridiplantae</taxon>
        <taxon>Streptophyta</taxon>
        <taxon>Embryophyta</taxon>
        <taxon>Tracheophyta</taxon>
        <taxon>Spermatophyta</taxon>
        <taxon>Magnoliopsida</taxon>
        <taxon>eudicotyledons</taxon>
        <taxon>Gunneridae</taxon>
        <taxon>Pentapetalae</taxon>
        <taxon>rosids</taxon>
        <taxon>malvids</taxon>
        <taxon>Malvales</taxon>
        <taxon>Malvaceae</taxon>
        <taxon>Malvoideae</taxon>
        <taxon>Gossypium</taxon>
    </lineage>
</organism>
<comment type="caution">
    <text evidence="2">The sequence shown here is derived from an EMBL/GenBank/DDBJ whole genome shotgun (WGS) entry which is preliminary data.</text>
</comment>
<dbReference type="CDD" id="cd00303">
    <property type="entry name" value="retropepsin_like"/>
    <property type="match status" value="1"/>
</dbReference>
<evidence type="ECO:0000313" key="3">
    <source>
        <dbReference type="Proteomes" id="UP000701853"/>
    </source>
</evidence>
<dbReference type="PANTHER" id="PTHR33067:SF35">
    <property type="entry name" value="ASPARTIC PEPTIDASE DDI1-TYPE DOMAIN-CONTAINING PROTEIN"/>
    <property type="match status" value="1"/>
</dbReference>
<feature type="region of interest" description="Disordered" evidence="1">
    <location>
        <begin position="521"/>
        <end position="540"/>
    </location>
</feature>
<accession>A0A8J5YQ20</accession>
<feature type="region of interest" description="Disordered" evidence="1">
    <location>
        <begin position="206"/>
        <end position="254"/>
    </location>
</feature>
<keyword evidence="3" id="KW-1185">Reference proteome</keyword>
<proteinExistence type="predicted"/>
<gene>
    <name evidence="2" type="ORF">CXB51_031277</name>
</gene>
<feature type="compositionally biased region" description="Polar residues" evidence="1">
    <location>
        <begin position="206"/>
        <end position="221"/>
    </location>
</feature>
<evidence type="ECO:0000256" key="1">
    <source>
        <dbReference type="SAM" id="MobiDB-lite"/>
    </source>
</evidence>
<dbReference type="PANTHER" id="PTHR33067">
    <property type="entry name" value="RNA-DIRECTED DNA POLYMERASE-RELATED"/>
    <property type="match status" value="1"/>
</dbReference>
<feature type="compositionally biased region" description="Basic and acidic residues" evidence="1">
    <location>
        <begin position="521"/>
        <end position="531"/>
    </location>
</feature>
<dbReference type="InterPro" id="IPR021109">
    <property type="entry name" value="Peptidase_aspartic_dom_sf"/>
</dbReference>
<feature type="region of interest" description="Disordered" evidence="1">
    <location>
        <begin position="552"/>
        <end position="582"/>
    </location>
</feature>
<evidence type="ECO:0000313" key="2">
    <source>
        <dbReference type="EMBL" id="KAG8474649.1"/>
    </source>
</evidence>
<name>A0A8J5YQ20_9ROSI</name>
<dbReference type="Proteomes" id="UP000701853">
    <property type="component" value="Chromosome 12"/>
</dbReference>
<dbReference type="OrthoDB" id="1937287at2759"/>
<dbReference type="Gene3D" id="2.40.70.10">
    <property type="entry name" value="Acid Proteases"/>
    <property type="match status" value="1"/>
</dbReference>
<sequence length="582" mass="66403">MTRRNTSRPFLFDSEIESTAHRNRREISRSLQYIEEEREDDIHTTTKEMVDNQNNPLPPVVAANPDEDQNTHLANFLEFCDTFKINGVSDDAIHLRLQLIDVAAGGTLNNKTPGEAYEFIEDMSLNNYQWQVMRTKPMKAAGVFNLDAVTMLSNLVELLNKKIDGLYGSSQVHLVMRCDSNRGGVHNTDYPSFNLGTEEEQVHYMGNNSRPENNPYSNTYNAGLRNHPNFSWGGQGNQRPQHPPGFQQQPYQQEKKSNLEEMLTKFILLAKLISGRPEGGLPNNTETNQREQLHTITVYNDKGLVEDEPKPRQDNVVDNSKVDMPNAVKFLKELLANKRKLDDASHVELNAVCSAILQNKLPNKLKDLGSFTIPCLIGRLNVNNALANLGASINVMPYKMFKQLGLGKPKQTRMSIQLTDKTIKFRRGIIEDLLVKIDKFIFLVNFVVLDMDEDNDVPLILGRTFLVSARSIIDVSTGELTLRLGDDTIIIQARDAVRISSDRDDIMSTVNDLMAKISLEDTLSKSPDEPRSNSYNTKRMAFEERRLQIEELDEWRTHRREEPRTHHDISKQRHNEPKNKTH</sequence>
<dbReference type="AlphaFoldDB" id="A0A8J5YQ20"/>
<dbReference type="EMBL" id="JAHUZN010000012">
    <property type="protein sequence ID" value="KAG8474649.1"/>
    <property type="molecule type" value="Genomic_DNA"/>
</dbReference>
<reference evidence="2 3" key="1">
    <citation type="journal article" date="2021" name="bioRxiv">
        <title>The Gossypium anomalum genome as a resource for cotton improvement and evolutionary analysis of hybrid incompatibility.</title>
        <authorList>
            <person name="Grover C.E."/>
            <person name="Yuan D."/>
            <person name="Arick M.A."/>
            <person name="Miller E.R."/>
            <person name="Hu G."/>
            <person name="Peterson D.G."/>
            <person name="Wendel J.F."/>
            <person name="Udall J.A."/>
        </authorList>
    </citation>
    <scope>NUCLEOTIDE SEQUENCE [LARGE SCALE GENOMIC DNA]</scope>
    <source>
        <strain evidence="2">JFW-Udall</strain>
        <tissue evidence="2">Leaf</tissue>
    </source>
</reference>